<dbReference type="Pfam" id="PF00293">
    <property type="entry name" value="NUDIX"/>
    <property type="match status" value="1"/>
</dbReference>
<dbReference type="Proteomes" id="UP001623591">
    <property type="component" value="Unassembled WGS sequence"/>
</dbReference>
<dbReference type="Gene3D" id="3.90.79.10">
    <property type="entry name" value="Nucleoside Triphosphate Pyrophosphohydrolase"/>
    <property type="match status" value="1"/>
</dbReference>
<comment type="caution">
    <text evidence="4">The sequence shown here is derived from an EMBL/GenBank/DDBJ whole genome shotgun (WGS) entry which is preliminary data.</text>
</comment>
<evidence type="ECO:0000256" key="1">
    <source>
        <dbReference type="ARBA" id="ARBA00001946"/>
    </source>
</evidence>
<sequence>MSIRSTAKAIIINKGKVLLNKCFDEYNGEYYSLPGGGQHTYETLQEAIIRECLEETGYSVIPKIFAALCEEICENPKTKELYPEYIHKMYHIFICELRNETAKKPIEIDDMQVSSEWINIEDLDKIRLLPKVLNENIGKIISDQIPMFIGSEHIKYNHG</sequence>
<name>A0ABW8T5T7_9CLOT</name>
<dbReference type="PANTHER" id="PTHR43046">
    <property type="entry name" value="GDP-MANNOSE MANNOSYL HYDROLASE"/>
    <property type="match status" value="1"/>
</dbReference>
<dbReference type="SUPFAM" id="SSF55811">
    <property type="entry name" value="Nudix"/>
    <property type="match status" value="1"/>
</dbReference>
<dbReference type="InterPro" id="IPR015797">
    <property type="entry name" value="NUDIX_hydrolase-like_dom_sf"/>
</dbReference>
<keyword evidence="2" id="KW-0378">Hydrolase</keyword>
<dbReference type="InterPro" id="IPR000086">
    <property type="entry name" value="NUDIX_hydrolase_dom"/>
</dbReference>
<dbReference type="PANTHER" id="PTHR43046:SF14">
    <property type="entry name" value="MUTT_NUDIX FAMILY PROTEIN"/>
    <property type="match status" value="1"/>
</dbReference>
<accession>A0ABW8T5T7</accession>
<evidence type="ECO:0000313" key="4">
    <source>
        <dbReference type="EMBL" id="MFL0247290.1"/>
    </source>
</evidence>
<dbReference type="RefSeq" id="WP_406769743.1">
    <property type="nucleotide sequence ID" value="NZ_JBJHZZ010000005.1"/>
</dbReference>
<proteinExistence type="predicted"/>
<reference evidence="4 5" key="1">
    <citation type="submission" date="2024-11" db="EMBL/GenBank/DDBJ databases">
        <authorList>
            <person name="Heng Y.C."/>
            <person name="Lim A.C.H."/>
            <person name="Lee J.K.Y."/>
            <person name="Kittelmann S."/>
        </authorList>
    </citation>
    <scope>NUCLEOTIDE SEQUENCE [LARGE SCALE GENOMIC DNA]</scope>
    <source>
        <strain evidence="4 5">WILCCON 0185</strain>
    </source>
</reference>
<evidence type="ECO:0000259" key="3">
    <source>
        <dbReference type="PROSITE" id="PS51462"/>
    </source>
</evidence>
<protein>
    <submittedName>
        <fullName evidence="4">NUDIX domain-containing protein</fullName>
    </submittedName>
</protein>
<dbReference type="EMBL" id="JBJHZZ010000005">
    <property type="protein sequence ID" value="MFL0247290.1"/>
    <property type="molecule type" value="Genomic_DNA"/>
</dbReference>
<organism evidence="4 5">
    <name type="scientific">Candidatus Clostridium stratigraminis</name>
    <dbReference type="NCBI Taxonomy" id="3381661"/>
    <lineage>
        <taxon>Bacteria</taxon>
        <taxon>Bacillati</taxon>
        <taxon>Bacillota</taxon>
        <taxon>Clostridia</taxon>
        <taxon>Eubacteriales</taxon>
        <taxon>Clostridiaceae</taxon>
        <taxon>Clostridium</taxon>
    </lineage>
</organism>
<gene>
    <name evidence="4" type="ORF">ACJDUG_09915</name>
</gene>
<evidence type="ECO:0000256" key="2">
    <source>
        <dbReference type="ARBA" id="ARBA00022801"/>
    </source>
</evidence>
<comment type="cofactor">
    <cofactor evidence="1">
        <name>Mg(2+)</name>
        <dbReference type="ChEBI" id="CHEBI:18420"/>
    </cofactor>
</comment>
<evidence type="ECO:0000313" key="5">
    <source>
        <dbReference type="Proteomes" id="UP001623591"/>
    </source>
</evidence>
<dbReference type="PROSITE" id="PS51462">
    <property type="entry name" value="NUDIX"/>
    <property type="match status" value="1"/>
</dbReference>
<feature type="domain" description="Nudix hydrolase" evidence="3">
    <location>
        <begin position="2"/>
        <end position="141"/>
    </location>
</feature>
<keyword evidence="5" id="KW-1185">Reference proteome</keyword>